<organism evidence="2 3">
    <name type="scientific">Diabrotica virgifera virgifera</name>
    <name type="common">western corn rootworm</name>
    <dbReference type="NCBI Taxonomy" id="50390"/>
    <lineage>
        <taxon>Eukaryota</taxon>
        <taxon>Metazoa</taxon>
        <taxon>Ecdysozoa</taxon>
        <taxon>Arthropoda</taxon>
        <taxon>Hexapoda</taxon>
        <taxon>Insecta</taxon>
        <taxon>Pterygota</taxon>
        <taxon>Neoptera</taxon>
        <taxon>Endopterygota</taxon>
        <taxon>Coleoptera</taxon>
        <taxon>Polyphaga</taxon>
        <taxon>Cucujiformia</taxon>
        <taxon>Chrysomeloidea</taxon>
        <taxon>Chrysomelidae</taxon>
        <taxon>Galerucinae</taxon>
        <taxon>Diabroticina</taxon>
        <taxon>Diabroticites</taxon>
        <taxon>Diabrotica</taxon>
    </lineage>
</organism>
<dbReference type="SUPFAM" id="SSF57756">
    <property type="entry name" value="Retrovirus zinc finger-like domains"/>
    <property type="match status" value="1"/>
</dbReference>
<reference evidence="2" key="1">
    <citation type="submission" date="2025-05" db="UniProtKB">
        <authorList>
            <consortium name="EnsemblMetazoa"/>
        </authorList>
    </citation>
    <scope>IDENTIFICATION</scope>
</reference>
<name>A0ABM5L970_DIAVI</name>
<evidence type="ECO:0000313" key="2">
    <source>
        <dbReference type="EnsemblMetazoa" id="XP_050518979.1"/>
    </source>
</evidence>
<dbReference type="GeneID" id="126893080"/>
<evidence type="ECO:0000256" key="1">
    <source>
        <dbReference type="SAM" id="MobiDB-lite"/>
    </source>
</evidence>
<feature type="region of interest" description="Disordered" evidence="1">
    <location>
        <begin position="1"/>
        <end position="38"/>
    </location>
</feature>
<dbReference type="EnsemblMetazoa" id="XM_050663022.1">
    <property type="protein sequence ID" value="XP_050518979.1"/>
    <property type="gene ID" value="LOC126893080"/>
</dbReference>
<proteinExistence type="predicted"/>
<protein>
    <submittedName>
        <fullName evidence="2">Uncharacterized protein</fullName>
    </submittedName>
</protein>
<accession>A0ABM5L970</accession>
<keyword evidence="3" id="KW-1185">Reference proteome</keyword>
<dbReference type="InterPro" id="IPR036875">
    <property type="entry name" value="Znf_CCHC_sf"/>
</dbReference>
<dbReference type="Proteomes" id="UP001652700">
    <property type="component" value="Unplaced"/>
</dbReference>
<sequence>MSVNSGGGQPPDKDELECAMDVSRPDHPASPVPDLPASPVEEFRGFQNPNSQISTVNDSDTVSGKNVDVNTVIKNINQYSSKDNAPFFVYVQSKTGRIGNLHRVATSRLIINSVPEIKQDIANISIIGANKIKVELTSYTSANKLLTAQTLKDKYDTYIPMFFTHVRGVVRQIDLELSEQELKEIIKPKLGNNFEVSHVKRISRKNDQNEIVPTTTIIVTFRGQLLPTKVIIEKMVYDVEKYVPRIIQCLNCLRFGHVSLQCRSKERCKNCGEDHKAESCQKNEPICIYCKEKHCATDKKNCSEFIRQKNIKRTMVYENLSYAEASSKHETSFSSVAKNNTNSNRYTVTLKRRRLAMSPEIDETFEKRKEIISNPKTLTEPVFNKFKNIPNYNNGCDDSNTVNKQIKTCESLLNLIKDILTFSNVEIKNSTLIENIKDSITQILSDYE</sequence>
<evidence type="ECO:0000313" key="3">
    <source>
        <dbReference type="Proteomes" id="UP001652700"/>
    </source>
</evidence>
<dbReference type="RefSeq" id="XP_050518979.1">
    <property type="nucleotide sequence ID" value="XM_050663022.1"/>
</dbReference>